<organism evidence="3 4">
    <name type="scientific">Lingula anatina</name>
    <name type="common">Brachiopod</name>
    <name type="synonym">Lingula unguis</name>
    <dbReference type="NCBI Taxonomy" id="7574"/>
    <lineage>
        <taxon>Eukaryota</taxon>
        <taxon>Metazoa</taxon>
        <taxon>Spiralia</taxon>
        <taxon>Lophotrochozoa</taxon>
        <taxon>Brachiopoda</taxon>
        <taxon>Linguliformea</taxon>
        <taxon>Lingulata</taxon>
        <taxon>Lingulida</taxon>
        <taxon>Linguloidea</taxon>
        <taxon>Lingulidae</taxon>
        <taxon>Lingula</taxon>
    </lineage>
</organism>
<dbReference type="Gene3D" id="3.40.50.410">
    <property type="entry name" value="von Willebrand factor, type A domain"/>
    <property type="match status" value="1"/>
</dbReference>
<dbReference type="SUPFAM" id="SSF53300">
    <property type="entry name" value="vWA-like"/>
    <property type="match status" value="1"/>
</dbReference>
<evidence type="ECO:0000259" key="2">
    <source>
        <dbReference type="PROSITE" id="PS50234"/>
    </source>
</evidence>
<dbReference type="InterPro" id="IPR002035">
    <property type="entry name" value="VWF_A"/>
</dbReference>
<evidence type="ECO:0000313" key="4">
    <source>
        <dbReference type="RefSeq" id="XP_013419064.1"/>
    </source>
</evidence>
<dbReference type="RefSeq" id="XP_013419064.1">
    <property type="nucleotide sequence ID" value="XM_013563610.1"/>
</dbReference>
<feature type="domain" description="VWFA" evidence="2">
    <location>
        <begin position="1"/>
        <end position="93"/>
    </location>
</feature>
<keyword evidence="3" id="KW-1185">Reference proteome</keyword>
<feature type="compositionally biased region" description="Polar residues" evidence="1">
    <location>
        <begin position="1"/>
        <end position="10"/>
    </location>
</feature>
<proteinExistence type="predicted"/>
<dbReference type="AlphaFoldDB" id="A0A1S3K9E0"/>
<dbReference type="InterPro" id="IPR036465">
    <property type="entry name" value="vWFA_dom_sf"/>
</dbReference>
<name>A0A1S3K9E0_LINAN</name>
<dbReference type="OrthoDB" id="6162249at2759"/>
<dbReference type="Proteomes" id="UP000085678">
    <property type="component" value="Unplaced"/>
</dbReference>
<dbReference type="STRING" id="7574.A0A1S3K9E0"/>
<protein>
    <submittedName>
        <fullName evidence="4">Collagen alpha-1(XII) chain-like</fullName>
    </submittedName>
</protein>
<dbReference type="PROSITE" id="PS50234">
    <property type="entry name" value="VWFA"/>
    <property type="match status" value="1"/>
</dbReference>
<dbReference type="InParanoid" id="A0A1S3K9E0"/>
<sequence length="260" mass="27393">MRTDMFSENNGARPEDDGRPRIGIVVTDGKSRDSGKTAAAARRAIDAGIVLFAVGVGAGVDIPELNSIGSTPVCTHVFPLTDFEEMAPFVKEIETKSCQEPAPVKTGTVVTGVLLANQKQFFSLQANRSSGFTVKVSMSVGTTSLYASTKVKNPSPASFEHKVTASTTQTAQLYLSPSQLSVGLSASGTAQSRVVRQASPDNEQVQVYLTLEAGSGSQNEFKMESGHGDVRSSATNVSSMAGCLVFSLLAFLLSSFLKDL</sequence>
<accession>A0A1S3K9E0</accession>
<evidence type="ECO:0000256" key="1">
    <source>
        <dbReference type="SAM" id="MobiDB-lite"/>
    </source>
</evidence>
<dbReference type="PANTHER" id="PTHR24020">
    <property type="entry name" value="COLLAGEN ALPHA"/>
    <property type="match status" value="1"/>
</dbReference>
<dbReference type="PANTHER" id="PTHR24020:SF20">
    <property type="entry name" value="PH DOMAIN-CONTAINING PROTEIN"/>
    <property type="match status" value="1"/>
</dbReference>
<reference evidence="4" key="1">
    <citation type="submission" date="2025-08" db="UniProtKB">
        <authorList>
            <consortium name="RefSeq"/>
        </authorList>
    </citation>
    <scope>IDENTIFICATION</scope>
    <source>
        <tissue evidence="4">Gonads</tissue>
    </source>
</reference>
<gene>
    <name evidence="4" type="primary">LOC106179826</name>
</gene>
<feature type="region of interest" description="Disordered" evidence="1">
    <location>
        <begin position="1"/>
        <end position="22"/>
    </location>
</feature>
<dbReference type="KEGG" id="lak:106179826"/>
<dbReference type="InterPro" id="IPR050525">
    <property type="entry name" value="ECM_Assembly_Org"/>
</dbReference>
<dbReference type="GeneID" id="106179826"/>
<dbReference type="Pfam" id="PF00092">
    <property type="entry name" value="VWA"/>
    <property type="match status" value="1"/>
</dbReference>
<evidence type="ECO:0000313" key="3">
    <source>
        <dbReference type="Proteomes" id="UP000085678"/>
    </source>
</evidence>